<dbReference type="CDD" id="cd06558">
    <property type="entry name" value="crotonase-like"/>
    <property type="match status" value="1"/>
</dbReference>
<dbReference type="Pfam" id="PF00378">
    <property type="entry name" value="ECH_1"/>
    <property type="match status" value="1"/>
</dbReference>
<evidence type="ECO:0000256" key="4">
    <source>
        <dbReference type="ARBA" id="ARBA00023098"/>
    </source>
</evidence>
<dbReference type="InterPro" id="IPR014748">
    <property type="entry name" value="Enoyl-CoA_hydra_C"/>
</dbReference>
<keyword evidence="4" id="KW-0443">Lipid metabolism</keyword>
<protein>
    <submittedName>
        <fullName evidence="7">Crotonase/enoyl-CoA hydratase family protein</fullName>
    </submittedName>
</protein>
<dbReference type="InterPro" id="IPR029045">
    <property type="entry name" value="ClpP/crotonase-like_dom_sf"/>
</dbReference>
<dbReference type="InterPro" id="IPR045002">
    <property type="entry name" value="Ech1-like"/>
</dbReference>
<dbReference type="PROSITE" id="PS00166">
    <property type="entry name" value="ENOYL_COA_HYDRATASE"/>
    <property type="match status" value="1"/>
</dbReference>
<comment type="caution">
    <text evidence="7">The sequence shown here is derived from an EMBL/GenBank/DDBJ whole genome shotgun (WGS) entry which is preliminary data.</text>
</comment>
<keyword evidence="8" id="KW-1185">Reference proteome</keyword>
<dbReference type="RefSeq" id="WP_212534925.1">
    <property type="nucleotide sequence ID" value="NZ_JAGTUU010000001.1"/>
</dbReference>
<gene>
    <name evidence="7" type="ORF">KB874_02340</name>
</gene>
<dbReference type="PANTHER" id="PTHR43149:SF1">
    <property type="entry name" value="DELTA(3,5)-DELTA(2,4)-DIENOYL-COA ISOMERASE, MITOCHONDRIAL"/>
    <property type="match status" value="1"/>
</dbReference>
<evidence type="ECO:0000313" key="7">
    <source>
        <dbReference type="EMBL" id="MBS0122959.1"/>
    </source>
</evidence>
<dbReference type="GO" id="GO:0006635">
    <property type="term" value="P:fatty acid beta-oxidation"/>
    <property type="evidence" value="ECO:0007669"/>
    <property type="project" value="UniProtKB-UniPathway"/>
</dbReference>
<organism evidence="7 8">
    <name type="scientific">Thetidibacter halocola</name>
    <dbReference type="NCBI Taxonomy" id="2827239"/>
    <lineage>
        <taxon>Bacteria</taxon>
        <taxon>Pseudomonadati</taxon>
        <taxon>Pseudomonadota</taxon>
        <taxon>Alphaproteobacteria</taxon>
        <taxon>Rhodobacterales</taxon>
        <taxon>Roseobacteraceae</taxon>
        <taxon>Thetidibacter</taxon>
    </lineage>
</organism>
<dbReference type="EMBL" id="JAGTUU010000001">
    <property type="protein sequence ID" value="MBS0122959.1"/>
    <property type="molecule type" value="Genomic_DNA"/>
</dbReference>
<evidence type="ECO:0000256" key="5">
    <source>
        <dbReference type="ARBA" id="ARBA00023235"/>
    </source>
</evidence>
<dbReference type="InterPro" id="IPR018376">
    <property type="entry name" value="Enoyl-CoA_hyd/isom_CS"/>
</dbReference>
<proteinExistence type="inferred from homology"/>
<reference evidence="7" key="1">
    <citation type="submission" date="2021-04" db="EMBL/GenBank/DDBJ databases">
        <authorList>
            <person name="Yoon J."/>
        </authorList>
    </citation>
    <scope>NUCLEOTIDE SEQUENCE</scope>
    <source>
        <strain evidence="7">KMU-90</strain>
    </source>
</reference>
<comment type="pathway">
    <text evidence="1">Lipid metabolism; fatty acid beta-oxidation.</text>
</comment>
<dbReference type="NCBIfam" id="NF005699">
    <property type="entry name" value="PRK07509.1"/>
    <property type="match status" value="1"/>
</dbReference>
<name>A0A8J8B6S9_9RHOB</name>
<dbReference type="SUPFAM" id="SSF52096">
    <property type="entry name" value="ClpP/crotonase"/>
    <property type="match status" value="1"/>
</dbReference>
<evidence type="ECO:0000256" key="1">
    <source>
        <dbReference type="ARBA" id="ARBA00005005"/>
    </source>
</evidence>
<dbReference type="Proteomes" id="UP000681356">
    <property type="component" value="Unassembled WGS sequence"/>
</dbReference>
<evidence type="ECO:0000256" key="2">
    <source>
        <dbReference type="ARBA" id="ARBA00005254"/>
    </source>
</evidence>
<evidence type="ECO:0000313" key="8">
    <source>
        <dbReference type="Proteomes" id="UP000681356"/>
    </source>
</evidence>
<keyword evidence="3" id="KW-0276">Fatty acid metabolism</keyword>
<dbReference type="InterPro" id="IPR001753">
    <property type="entry name" value="Enoyl-CoA_hydra/iso"/>
</dbReference>
<dbReference type="AlphaFoldDB" id="A0A8J8B6S9"/>
<dbReference type="GO" id="GO:0016853">
    <property type="term" value="F:isomerase activity"/>
    <property type="evidence" value="ECO:0007669"/>
    <property type="project" value="UniProtKB-KW"/>
</dbReference>
<keyword evidence="5" id="KW-0413">Isomerase</keyword>
<dbReference type="Gene3D" id="3.90.226.10">
    <property type="entry name" value="2-enoyl-CoA Hydratase, Chain A, domain 1"/>
    <property type="match status" value="1"/>
</dbReference>
<accession>A0A8J8B6S9</accession>
<evidence type="ECO:0000256" key="3">
    <source>
        <dbReference type="ARBA" id="ARBA00022832"/>
    </source>
</evidence>
<dbReference type="Gene3D" id="1.10.12.10">
    <property type="entry name" value="Lyase 2-enoyl-coa Hydratase, Chain A, domain 2"/>
    <property type="match status" value="1"/>
</dbReference>
<dbReference type="UniPathway" id="UPA00659"/>
<dbReference type="PANTHER" id="PTHR43149">
    <property type="entry name" value="ENOYL-COA HYDRATASE"/>
    <property type="match status" value="1"/>
</dbReference>
<evidence type="ECO:0000256" key="6">
    <source>
        <dbReference type="RuleBase" id="RU003707"/>
    </source>
</evidence>
<sequence length="264" mass="28430">MTDTVLIQRNGPVAEIVLNRPDKRNALSLAMFDALSEAGRTIAADRAIRAVILRAEGPDFCSGIDTAVFTANPDPAALIARLHEVPEGETANPFQKPCTVWQEIDVPVIAALSGAVFGAGLQLALGADIRLAAADARLSVMEITWGLIPDMGIATTLPRLVRADIAKELLFTGRKVAADEAAHIGLVTRLAVDPLAEARALAQDIAGRNPDAIRRDKRLMNDAWLASRTAALRLEAELQAEVIGRPNQVEAVMARMQKRPPRFR</sequence>
<comment type="similarity">
    <text evidence="2 6">Belongs to the enoyl-CoA hydratase/isomerase family.</text>
</comment>